<evidence type="ECO:0000256" key="2">
    <source>
        <dbReference type="SAM" id="Phobius"/>
    </source>
</evidence>
<gene>
    <name evidence="3" type="ORF">QUG92_15795</name>
</gene>
<feature type="transmembrane region" description="Helical" evidence="2">
    <location>
        <begin position="76"/>
        <end position="97"/>
    </location>
</feature>
<keyword evidence="2" id="KW-1133">Transmembrane helix</keyword>
<keyword evidence="4" id="KW-1185">Reference proteome</keyword>
<protein>
    <submittedName>
        <fullName evidence="3">Uncharacterized protein</fullName>
    </submittedName>
</protein>
<organism evidence="3 4">
    <name type="scientific">Curtobacterium citri</name>
    <dbReference type="NCBI Taxonomy" id="3055139"/>
    <lineage>
        <taxon>Bacteria</taxon>
        <taxon>Bacillati</taxon>
        <taxon>Actinomycetota</taxon>
        <taxon>Actinomycetes</taxon>
        <taxon>Micrococcales</taxon>
        <taxon>Microbacteriaceae</taxon>
        <taxon>Curtobacterium</taxon>
    </lineage>
</organism>
<name>A0ABT7TCD8_9MICO</name>
<feature type="transmembrane region" description="Helical" evidence="2">
    <location>
        <begin position="109"/>
        <end position="129"/>
    </location>
</feature>
<sequence length="134" mass="14852">MSTPRDGSRSGNAPEQSVAPELSDANVDDVTPSDVLTEDLDPDALRDFPWGYDHGFRLRRPKPYRKDEHDAITRRWLAFWVLGIVSVLYGAAVVGMLCHWIDVEELGRVALVLGPIQALAAAVLGFYFGRDNKA</sequence>
<keyword evidence="2" id="KW-0812">Transmembrane</keyword>
<reference evidence="3 4" key="1">
    <citation type="submission" date="2023-06" db="EMBL/GenBank/DDBJ databases">
        <authorList>
            <person name="Feng G."/>
            <person name="Li J."/>
            <person name="Zhu H."/>
        </authorList>
    </citation>
    <scope>NUCLEOTIDE SEQUENCE [LARGE SCALE GENOMIC DNA]</scope>
    <source>
        <strain evidence="3 4">RHCKG23</strain>
    </source>
</reference>
<feature type="compositionally biased region" description="Polar residues" evidence="1">
    <location>
        <begin position="1"/>
        <end position="15"/>
    </location>
</feature>
<keyword evidence="2" id="KW-0472">Membrane</keyword>
<evidence type="ECO:0000313" key="3">
    <source>
        <dbReference type="EMBL" id="MDM7886574.1"/>
    </source>
</evidence>
<dbReference type="EMBL" id="JAUCML010000013">
    <property type="protein sequence ID" value="MDM7886574.1"/>
    <property type="molecule type" value="Genomic_DNA"/>
</dbReference>
<proteinExistence type="predicted"/>
<dbReference type="RefSeq" id="WP_289459919.1">
    <property type="nucleotide sequence ID" value="NZ_JAUCML010000013.1"/>
</dbReference>
<feature type="region of interest" description="Disordered" evidence="1">
    <location>
        <begin position="1"/>
        <end position="42"/>
    </location>
</feature>
<evidence type="ECO:0000256" key="1">
    <source>
        <dbReference type="SAM" id="MobiDB-lite"/>
    </source>
</evidence>
<accession>A0ABT7TCD8</accession>
<dbReference type="Proteomes" id="UP001237823">
    <property type="component" value="Unassembled WGS sequence"/>
</dbReference>
<evidence type="ECO:0000313" key="4">
    <source>
        <dbReference type="Proteomes" id="UP001237823"/>
    </source>
</evidence>
<comment type="caution">
    <text evidence="3">The sequence shown here is derived from an EMBL/GenBank/DDBJ whole genome shotgun (WGS) entry which is preliminary data.</text>
</comment>